<evidence type="ECO:0000256" key="2">
    <source>
        <dbReference type="ARBA" id="ARBA00022963"/>
    </source>
</evidence>
<keyword evidence="3" id="KW-0443">Lipid metabolism</keyword>
<feature type="transmembrane region" description="Helical" evidence="4">
    <location>
        <begin position="46"/>
        <end position="65"/>
    </location>
</feature>
<evidence type="ECO:0000256" key="3">
    <source>
        <dbReference type="ARBA" id="ARBA00023098"/>
    </source>
</evidence>
<keyword evidence="4" id="KW-0812">Transmembrane</keyword>
<dbReference type="GO" id="GO:0016787">
    <property type="term" value="F:hydrolase activity"/>
    <property type="evidence" value="ECO:0007669"/>
    <property type="project" value="UniProtKB-KW"/>
</dbReference>
<organism evidence="5 6">
    <name type="scientific">Marivirga lumbricoides</name>
    <dbReference type="NCBI Taxonomy" id="1046115"/>
    <lineage>
        <taxon>Bacteria</taxon>
        <taxon>Pseudomonadati</taxon>
        <taxon>Bacteroidota</taxon>
        <taxon>Cytophagia</taxon>
        <taxon>Cytophagales</taxon>
        <taxon>Marivirgaceae</taxon>
        <taxon>Marivirga</taxon>
    </lineage>
</organism>
<comment type="caution">
    <text evidence="5">The sequence shown here is derived from an EMBL/GenBank/DDBJ whole genome shotgun (WGS) entry which is preliminary data.</text>
</comment>
<feature type="transmembrane region" description="Helical" evidence="4">
    <location>
        <begin position="7"/>
        <end position="26"/>
    </location>
</feature>
<protein>
    <submittedName>
        <fullName evidence="5">Carboxylic ester hydrolase</fullName>
    </submittedName>
</protein>
<keyword evidence="2" id="KW-0442">Lipid degradation</keyword>
<keyword evidence="6" id="KW-1185">Reference proteome</keyword>
<gene>
    <name evidence="5" type="ORF">GCM10011506_14790</name>
</gene>
<dbReference type="Gene3D" id="3.40.50.1820">
    <property type="entry name" value="alpha/beta hydrolase"/>
    <property type="match status" value="1"/>
</dbReference>
<dbReference type="InterPro" id="IPR029058">
    <property type="entry name" value="AB_hydrolase_fold"/>
</dbReference>
<keyword evidence="4" id="KW-0472">Membrane</keyword>
<evidence type="ECO:0000313" key="6">
    <source>
        <dbReference type="Proteomes" id="UP000636010"/>
    </source>
</evidence>
<dbReference type="Proteomes" id="UP000636010">
    <property type="component" value="Unassembled WGS sequence"/>
</dbReference>
<dbReference type="EMBL" id="BMEC01000004">
    <property type="protein sequence ID" value="GGC30399.1"/>
    <property type="molecule type" value="Genomic_DNA"/>
</dbReference>
<dbReference type="SUPFAM" id="SSF53474">
    <property type="entry name" value="alpha/beta-Hydrolases"/>
    <property type="match status" value="1"/>
</dbReference>
<evidence type="ECO:0000256" key="4">
    <source>
        <dbReference type="SAM" id="Phobius"/>
    </source>
</evidence>
<keyword evidence="1 5" id="KW-0378">Hydrolase</keyword>
<proteinExistence type="predicted"/>
<dbReference type="PANTHER" id="PTHR10272">
    <property type="entry name" value="PLATELET-ACTIVATING FACTOR ACETYLHYDROLASE"/>
    <property type="match status" value="1"/>
</dbReference>
<accession>A0ABQ1LV40</accession>
<evidence type="ECO:0000313" key="5">
    <source>
        <dbReference type="EMBL" id="GGC30399.1"/>
    </source>
</evidence>
<sequence length="448" mass="50810">MHLLFEGLRWQMFPAYVLLFVLAWRIKVVDASQPARLNFWRGSGYFVFVLVAVIAWVLPIALPVFTLPEPRGNYKVGTQILHVKTDKAEEITKDPNDKREFLCKIWYPSQADVSNLAGESYLDQTGREGFATKYGLPANALNYLDYVDTYVYPKIPVAEGKFPVLLFSHGYGSNATGYYALLTEIASQGYIIINMNHTYESLGATFPDGSKKYFDYQFQQEVTDWNAELMDPMIKAFEEGVEFEKRHQIARPAIKDYYEKNIQARWADDIVDVLDLLDQWNGEGFLKNKLNLDKIGVFGHSVGGGTAGRVAMQDSRIKAAANLDGIQWGKKIDTVYHLPFLFISADWPAEHMDINSHVYLKKSSDYFYDARLLNSGHPNFMDIPFLVTINAVNQSGDIDPALGTEITTKLVTAFFNRHLKSSADTDMEGIANEYDLLEMKVYKGDSIQ</sequence>
<keyword evidence="4" id="KW-1133">Transmembrane helix</keyword>
<dbReference type="PANTHER" id="PTHR10272:SF0">
    <property type="entry name" value="PLATELET-ACTIVATING FACTOR ACETYLHYDROLASE"/>
    <property type="match status" value="1"/>
</dbReference>
<dbReference type="Pfam" id="PF03403">
    <property type="entry name" value="PAF-AH_p_II"/>
    <property type="match status" value="1"/>
</dbReference>
<name>A0ABQ1LV40_9BACT</name>
<reference evidence="6" key="1">
    <citation type="journal article" date="2019" name="Int. J. Syst. Evol. Microbiol.">
        <title>The Global Catalogue of Microorganisms (GCM) 10K type strain sequencing project: providing services to taxonomists for standard genome sequencing and annotation.</title>
        <authorList>
            <consortium name="The Broad Institute Genomics Platform"/>
            <consortium name="The Broad Institute Genome Sequencing Center for Infectious Disease"/>
            <person name="Wu L."/>
            <person name="Ma J."/>
        </authorList>
    </citation>
    <scope>NUCLEOTIDE SEQUENCE [LARGE SCALE GENOMIC DNA]</scope>
    <source>
        <strain evidence="6">CGMCC 1.10832</strain>
    </source>
</reference>
<evidence type="ECO:0000256" key="1">
    <source>
        <dbReference type="ARBA" id="ARBA00022801"/>
    </source>
</evidence>